<organism evidence="1">
    <name type="scientific">Siphoviridae sp. ctj0M16</name>
    <dbReference type="NCBI Taxonomy" id="2827918"/>
    <lineage>
        <taxon>Viruses</taxon>
        <taxon>Duplodnaviria</taxon>
        <taxon>Heunggongvirae</taxon>
        <taxon>Uroviricota</taxon>
        <taxon>Caudoviricetes</taxon>
    </lineage>
</organism>
<dbReference type="EMBL" id="BK032544">
    <property type="protein sequence ID" value="DAF46768.1"/>
    <property type="molecule type" value="Genomic_DNA"/>
</dbReference>
<dbReference type="NCBIfam" id="TIGR01725">
    <property type="entry name" value="phge_HK97_gp10"/>
    <property type="match status" value="1"/>
</dbReference>
<protein>
    <submittedName>
        <fullName evidence="1">Type I neck protein</fullName>
    </submittedName>
</protein>
<evidence type="ECO:0000313" key="1">
    <source>
        <dbReference type="EMBL" id="DAF46768.1"/>
    </source>
</evidence>
<dbReference type="InterPro" id="IPR010064">
    <property type="entry name" value="HK97-gp10_tail"/>
</dbReference>
<name>A0A8S5S747_9CAUD</name>
<sequence length="127" mass="14506">MSRIVKIEGLSELQTKFEEMNIEFHPKVRSIVAKHGAALQQRTKSNMSAAYRGHWEGRRWVKPTGATSRSTTVSLQDGGMTAVVSPHTYYFPYLEYGTRFMSARPTLGPAFTYQSMQFIDDLKHLME</sequence>
<reference evidence="1" key="1">
    <citation type="journal article" date="2021" name="Proc. Natl. Acad. Sci. U.S.A.">
        <title>A Catalog of Tens of Thousands of Viruses from Human Metagenomes Reveals Hidden Associations with Chronic Diseases.</title>
        <authorList>
            <person name="Tisza M.J."/>
            <person name="Buck C.B."/>
        </authorList>
    </citation>
    <scope>NUCLEOTIDE SEQUENCE</scope>
    <source>
        <strain evidence="1">Ctj0M16</strain>
    </source>
</reference>
<proteinExistence type="predicted"/>
<accession>A0A8S5S747</accession>